<dbReference type="PROSITE" id="PS51421">
    <property type="entry name" value="RAS"/>
    <property type="match status" value="1"/>
</dbReference>
<dbReference type="GO" id="GO:0005525">
    <property type="term" value="F:GTP binding"/>
    <property type="evidence" value="ECO:0007669"/>
    <property type="project" value="UniProtKB-KW"/>
</dbReference>
<dbReference type="OrthoDB" id="8830751at2759"/>
<dbReference type="Proteomes" id="UP000444721">
    <property type="component" value="Unassembled WGS sequence"/>
</dbReference>
<dbReference type="GO" id="GO:0007264">
    <property type="term" value="P:small GTPase-mediated signal transduction"/>
    <property type="evidence" value="ECO:0007669"/>
    <property type="project" value="InterPro"/>
</dbReference>
<dbReference type="InterPro" id="IPR003578">
    <property type="entry name" value="Small_GTPase_Rho"/>
</dbReference>
<dbReference type="AlphaFoldDB" id="A0A6A5BQS3"/>
<feature type="compositionally biased region" description="Basic and acidic residues" evidence="4">
    <location>
        <begin position="224"/>
        <end position="236"/>
    </location>
</feature>
<organism evidence="5 6">
    <name type="scientific">Naegleria fowleri</name>
    <name type="common">Brain eating amoeba</name>
    <dbReference type="NCBI Taxonomy" id="5763"/>
    <lineage>
        <taxon>Eukaryota</taxon>
        <taxon>Discoba</taxon>
        <taxon>Heterolobosea</taxon>
        <taxon>Tetramitia</taxon>
        <taxon>Eutetramitia</taxon>
        <taxon>Vahlkampfiidae</taxon>
        <taxon>Naegleria</taxon>
    </lineage>
</organism>
<feature type="region of interest" description="Disordered" evidence="4">
    <location>
        <begin position="198"/>
        <end position="236"/>
    </location>
</feature>
<evidence type="ECO:0000256" key="3">
    <source>
        <dbReference type="ARBA" id="ARBA00023134"/>
    </source>
</evidence>
<dbReference type="SUPFAM" id="SSF52540">
    <property type="entry name" value="P-loop containing nucleoside triphosphate hydrolases"/>
    <property type="match status" value="1"/>
</dbReference>
<evidence type="ECO:0000313" key="6">
    <source>
        <dbReference type="Proteomes" id="UP000444721"/>
    </source>
</evidence>
<dbReference type="PROSITE" id="PS51420">
    <property type="entry name" value="RHO"/>
    <property type="match status" value="1"/>
</dbReference>
<dbReference type="GO" id="GO:0003924">
    <property type="term" value="F:GTPase activity"/>
    <property type="evidence" value="ECO:0007669"/>
    <property type="project" value="InterPro"/>
</dbReference>
<gene>
    <name evidence="5" type="ORF">FDP41_004500</name>
</gene>
<keyword evidence="6" id="KW-1185">Reference proteome</keyword>
<dbReference type="PANTHER" id="PTHR24072">
    <property type="entry name" value="RHO FAMILY GTPASE"/>
    <property type="match status" value="1"/>
</dbReference>
<evidence type="ECO:0000313" key="5">
    <source>
        <dbReference type="EMBL" id="KAF0976601.1"/>
    </source>
</evidence>
<dbReference type="OMA" id="WVLEIRR"/>
<feature type="compositionally biased region" description="Gly residues" evidence="4">
    <location>
        <begin position="202"/>
        <end position="218"/>
    </location>
</feature>
<dbReference type="NCBIfam" id="TIGR00231">
    <property type="entry name" value="small_GTP"/>
    <property type="match status" value="1"/>
</dbReference>
<comment type="caution">
    <text evidence="5">The sequence shown here is derived from an EMBL/GenBank/DDBJ whole genome shotgun (WGS) entry which is preliminary data.</text>
</comment>
<dbReference type="VEuPathDB" id="AmoebaDB:FDP41_004500"/>
<dbReference type="InterPro" id="IPR027417">
    <property type="entry name" value="P-loop_NTPase"/>
</dbReference>
<evidence type="ECO:0000256" key="2">
    <source>
        <dbReference type="ARBA" id="ARBA00022741"/>
    </source>
</evidence>
<dbReference type="Gene3D" id="3.40.50.300">
    <property type="entry name" value="P-loop containing nucleotide triphosphate hydrolases"/>
    <property type="match status" value="1"/>
</dbReference>
<evidence type="ECO:0000256" key="4">
    <source>
        <dbReference type="SAM" id="MobiDB-lite"/>
    </source>
</evidence>
<dbReference type="RefSeq" id="XP_044561314.1">
    <property type="nucleotide sequence ID" value="XM_044707922.1"/>
</dbReference>
<evidence type="ECO:0000256" key="1">
    <source>
        <dbReference type="ARBA" id="ARBA00010142"/>
    </source>
</evidence>
<name>A0A6A5BQS3_NAEFO</name>
<dbReference type="PRINTS" id="PR00449">
    <property type="entry name" value="RASTRNSFRMNG"/>
</dbReference>
<accession>A0A6A5BQS3</accession>
<dbReference type="SMART" id="SM00175">
    <property type="entry name" value="RAB"/>
    <property type="match status" value="1"/>
</dbReference>
<dbReference type="VEuPathDB" id="AmoebaDB:NfTy_083090"/>
<keyword evidence="3" id="KW-0342">GTP-binding</keyword>
<dbReference type="Pfam" id="PF00071">
    <property type="entry name" value="Ras"/>
    <property type="match status" value="1"/>
</dbReference>
<dbReference type="SMART" id="SM00174">
    <property type="entry name" value="RHO"/>
    <property type="match status" value="1"/>
</dbReference>
<comment type="similarity">
    <text evidence="1">Belongs to the small GTPase superfamily. Rho family.</text>
</comment>
<dbReference type="CDD" id="cd00157">
    <property type="entry name" value="Rho"/>
    <property type="match status" value="1"/>
</dbReference>
<dbReference type="GeneID" id="68111718"/>
<dbReference type="EMBL" id="VFQX01000037">
    <property type="protein sequence ID" value="KAF0976601.1"/>
    <property type="molecule type" value="Genomic_DNA"/>
</dbReference>
<dbReference type="InterPro" id="IPR005225">
    <property type="entry name" value="Small_GTP-bd"/>
</dbReference>
<dbReference type="VEuPathDB" id="AmoebaDB:NF0032820"/>
<dbReference type="FunFam" id="3.40.50.300:FF:001179">
    <property type="entry name" value="Rho family GTPase"/>
    <property type="match status" value="1"/>
</dbReference>
<proteinExistence type="inferred from homology"/>
<dbReference type="InterPro" id="IPR001806">
    <property type="entry name" value="Small_GTPase"/>
</dbReference>
<dbReference type="PROSITE" id="PS51419">
    <property type="entry name" value="RAB"/>
    <property type="match status" value="1"/>
</dbReference>
<dbReference type="SMART" id="SM00173">
    <property type="entry name" value="RAS"/>
    <property type="match status" value="1"/>
</dbReference>
<sequence length="236" mass="25832">MTDDDSQEEGNYDQIKCVVVGDGAVGKTCLLLSYSNNEFPDEYIPTICDNYSSNVEFKGHTVSLALWDTAGQEEYDQLRPLSYPDTNVFLVCFSVVNPSSLENVKSKWIPELKQSCPDTPIVLVGTKIDLRDDPELRKKLSQKAAAPYTEKEGEQMKVEIGAAFYRECSAKTMQGLAEVFECVIEAHYQNLLAKKEMESNSGGNGNGNGNGGGGNGTRKGGKGSKGDKKKKDCMIM</sequence>
<reference evidence="5 6" key="1">
    <citation type="journal article" date="2019" name="Sci. Rep.">
        <title>Nanopore sequencing improves the draft genome of the human pathogenic amoeba Naegleria fowleri.</title>
        <authorList>
            <person name="Liechti N."/>
            <person name="Schurch N."/>
            <person name="Bruggmann R."/>
            <person name="Wittwer M."/>
        </authorList>
    </citation>
    <scope>NUCLEOTIDE SEQUENCE [LARGE SCALE GENOMIC DNA]</scope>
    <source>
        <strain evidence="5 6">ATCC 30894</strain>
    </source>
</reference>
<protein>
    <submittedName>
        <fullName evidence="5">Uncharacterized protein</fullName>
    </submittedName>
</protein>
<keyword evidence="2" id="KW-0547">Nucleotide-binding</keyword>